<name>W4UNE5_9BACE</name>
<evidence type="ECO:0000313" key="1">
    <source>
        <dbReference type="EMBL" id="GAE82039.1"/>
    </source>
</evidence>
<accession>W4UNE5</accession>
<dbReference type="Proteomes" id="UP000019131">
    <property type="component" value="Unassembled WGS sequence"/>
</dbReference>
<evidence type="ECO:0000313" key="2">
    <source>
        <dbReference type="Proteomes" id="UP000019131"/>
    </source>
</evidence>
<dbReference type="Pfam" id="PF15869">
    <property type="entry name" value="TolB_like"/>
    <property type="match status" value="1"/>
</dbReference>
<dbReference type="AlphaFoldDB" id="W4UNE5"/>
<sequence>MWTGMAFDKLSNRFLFQSAEDTDVLNLRNSNLPGLDNPVWIEGGFVISSLSKYIDRFFIYDSNAQLVKSVVNPDLIFKENYNEGILADILSTRMCVTPDRSKVILAGRYLDLIEIYDSKGNLQKMLKGPEKEFDLKFDTKRSIERSTLVKSEETKRAYLAVQATNNNIYALYSGKNKKDKEHYSYSKLLYVFSLNGNVMVKYTLDTPNY</sequence>
<organism evidence="1 2">
    <name type="scientific">Bacteroides reticulotermitis JCM 10512</name>
    <dbReference type="NCBI Taxonomy" id="1445607"/>
    <lineage>
        <taxon>Bacteria</taxon>
        <taxon>Pseudomonadati</taxon>
        <taxon>Bacteroidota</taxon>
        <taxon>Bacteroidia</taxon>
        <taxon>Bacteroidales</taxon>
        <taxon>Bacteroidaceae</taxon>
        <taxon>Bacteroides</taxon>
    </lineage>
</organism>
<proteinExistence type="predicted"/>
<reference evidence="1 2" key="1">
    <citation type="journal article" date="2014" name="Genome Announc.">
        <title>Draft Genome Sequence of Bacteroides reticulotermitis Strain JCM 10512T, Isolated from the Gut of a Termite.</title>
        <authorList>
            <person name="Yuki M."/>
            <person name="Oshima K."/>
            <person name="Suda W."/>
            <person name="Sakamoto M."/>
            <person name="Iida T."/>
            <person name="Hattori M."/>
            <person name="Ohkuma M."/>
        </authorList>
    </citation>
    <scope>NUCLEOTIDE SEQUENCE [LARGE SCALE GENOMIC DNA]</scope>
    <source>
        <strain evidence="1 2">JCM 10512</strain>
    </source>
</reference>
<gene>
    <name evidence="1" type="ORF">JCM10512_213</name>
</gene>
<comment type="caution">
    <text evidence="1">The sequence shown here is derived from an EMBL/GenBank/DDBJ whole genome shotgun (WGS) entry which is preliminary data.</text>
</comment>
<protein>
    <recommendedName>
        <fullName evidence="3">Immunoreactive 84kD antigen PG93</fullName>
    </recommendedName>
</protein>
<dbReference type="STRING" id="1445607.JCM10512_213"/>
<keyword evidence="2" id="KW-1185">Reference proteome</keyword>
<dbReference type="EMBL" id="BAIV01000001">
    <property type="protein sequence ID" value="GAE82039.1"/>
    <property type="molecule type" value="Genomic_DNA"/>
</dbReference>
<evidence type="ECO:0008006" key="3">
    <source>
        <dbReference type="Google" id="ProtNLM"/>
    </source>
</evidence>